<proteinExistence type="inferred from homology"/>
<dbReference type="SUPFAM" id="SSF53474">
    <property type="entry name" value="alpha/beta-Hydrolases"/>
    <property type="match status" value="1"/>
</dbReference>
<dbReference type="PRINTS" id="PR00878">
    <property type="entry name" value="CHOLNESTRASE"/>
</dbReference>
<gene>
    <name evidence="5" type="ORF">OFUS_LOCUS5816</name>
</gene>
<name>A0A8J1UQT1_OWEFU</name>
<evidence type="ECO:0000256" key="2">
    <source>
        <dbReference type="ARBA" id="ARBA00022729"/>
    </source>
</evidence>
<dbReference type="PANTHER" id="PTHR43903">
    <property type="entry name" value="NEUROLIGIN"/>
    <property type="match status" value="1"/>
</dbReference>
<dbReference type="OrthoDB" id="3200163at2759"/>
<organism evidence="5 6">
    <name type="scientific">Owenia fusiformis</name>
    <name type="common">Polychaete worm</name>
    <dbReference type="NCBI Taxonomy" id="6347"/>
    <lineage>
        <taxon>Eukaryota</taxon>
        <taxon>Metazoa</taxon>
        <taxon>Spiralia</taxon>
        <taxon>Lophotrochozoa</taxon>
        <taxon>Annelida</taxon>
        <taxon>Polychaeta</taxon>
        <taxon>Sedentaria</taxon>
        <taxon>Canalipalpata</taxon>
        <taxon>Sabellida</taxon>
        <taxon>Oweniida</taxon>
        <taxon>Oweniidae</taxon>
        <taxon>Owenia</taxon>
    </lineage>
</organism>
<dbReference type="Gene3D" id="3.40.50.1820">
    <property type="entry name" value="alpha/beta hydrolase"/>
    <property type="match status" value="1"/>
</dbReference>
<comment type="caution">
    <text evidence="5">The sequence shown here is derived from an EMBL/GenBank/DDBJ whole genome shotgun (WGS) entry which is preliminary data.</text>
</comment>
<evidence type="ECO:0000256" key="3">
    <source>
        <dbReference type="ARBA" id="ARBA00022801"/>
    </source>
</evidence>
<keyword evidence="6" id="KW-1185">Reference proteome</keyword>
<comment type="similarity">
    <text evidence="1 4">Belongs to the type-B carboxylesterase/lipase family.</text>
</comment>
<dbReference type="InterPro" id="IPR051093">
    <property type="entry name" value="Neuroligin/BSAL"/>
</dbReference>
<dbReference type="InterPro" id="IPR000997">
    <property type="entry name" value="Cholinesterase"/>
</dbReference>
<dbReference type="InterPro" id="IPR019826">
    <property type="entry name" value="Carboxylesterase_B_AS"/>
</dbReference>
<dbReference type="EMBL" id="CAIIXF020000003">
    <property type="protein sequence ID" value="CAH1778961.1"/>
    <property type="molecule type" value="Genomic_DNA"/>
</dbReference>
<dbReference type="InterPro" id="IPR029058">
    <property type="entry name" value="AB_hydrolase_fold"/>
</dbReference>
<feature type="signal peptide" evidence="4">
    <location>
        <begin position="1"/>
        <end position="20"/>
    </location>
</feature>
<evidence type="ECO:0000313" key="6">
    <source>
        <dbReference type="Proteomes" id="UP000749559"/>
    </source>
</evidence>
<protein>
    <recommendedName>
        <fullName evidence="4">Carboxylic ester hydrolase</fullName>
        <ecNumber evidence="4">3.1.1.-</ecNumber>
    </recommendedName>
</protein>
<accession>A0A8J1UQT1</accession>
<dbReference type="PROSITE" id="PS00941">
    <property type="entry name" value="CARBOXYLESTERASE_B_2"/>
    <property type="match status" value="1"/>
</dbReference>
<keyword evidence="3 4" id="KW-0378">Hydrolase</keyword>
<dbReference type="InterPro" id="IPR019819">
    <property type="entry name" value="Carboxylesterase_B_CS"/>
</dbReference>
<reference evidence="5" key="1">
    <citation type="submission" date="2022-03" db="EMBL/GenBank/DDBJ databases">
        <authorList>
            <person name="Martin C."/>
        </authorList>
    </citation>
    <scope>NUCLEOTIDE SEQUENCE</scope>
</reference>
<sequence>MNMNISLIVHFIVLLALVEGINSALGKQVVSNTRYGRMRGHSISTTYANKTLEVYTGIPYAAPPIGNLRWSNPQPPKPWGPGILDTLSFKPACPQSLYSVRSWSFGSDWSNTNEDCLYLNIYSPKGGDPLVRYPVFVWIYGGYFSTGAAEEYDGRVLAVEKDVVVVTISYRVGVLGYLATDDVEAKGNYGQLDQVRALEWVQENIINFRGNPDNITIGGESSGAVSATMHLFSPLTRGLFHAVIAQSGQANSYWAIKRDRQTARSYAFELGRLVGCNQTSSKELISCMRGKSASELVERGNNDVTYPLFGPLWGPVIDGYYILEDPEDLITRGEFLNVPMLTGVNKDDASYELDYVVAPAEGYSRDFLLSLFNGYSNRWDEKQGFMFDAFAQEYNPDPYGNVDRNRNIYVEFQTDHSYTAPAIYHATGHSAQVSNTYFYNFIHRSINSPEPVEKGVIHGAELDYIFGIPFFTNETCPWGCNTIRWVKQVWTKQDKEISRMMMTQWANFMKTGNPNIPEKVPKMTVSWPEFSHTEEKYLTIANESYEARYHRYRKVKFWNEYVEKLNNKLNNITMPTSDGCIIGGAGRGATLLYCLFLLCLS</sequence>
<dbReference type="PROSITE" id="PS00122">
    <property type="entry name" value="CARBOXYLESTERASE_B_1"/>
    <property type="match status" value="1"/>
</dbReference>
<keyword evidence="2 4" id="KW-0732">Signal</keyword>
<dbReference type="EC" id="3.1.1.-" evidence="4"/>
<dbReference type="GO" id="GO:0004104">
    <property type="term" value="F:cholinesterase activity"/>
    <property type="evidence" value="ECO:0007669"/>
    <property type="project" value="InterPro"/>
</dbReference>
<dbReference type="AlphaFoldDB" id="A0A8J1UQT1"/>
<evidence type="ECO:0000313" key="5">
    <source>
        <dbReference type="EMBL" id="CAH1778961.1"/>
    </source>
</evidence>
<dbReference type="InterPro" id="IPR002018">
    <property type="entry name" value="CarbesteraseB"/>
</dbReference>
<evidence type="ECO:0000256" key="4">
    <source>
        <dbReference type="RuleBase" id="RU361235"/>
    </source>
</evidence>
<feature type="chain" id="PRO_5042621114" description="Carboxylic ester hydrolase" evidence="4">
    <location>
        <begin position="21"/>
        <end position="601"/>
    </location>
</feature>
<dbReference type="Proteomes" id="UP000749559">
    <property type="component" value="Unassembled WGS sequence"/>
</dbReference>
<dbReference type="Pfam" id="PF00135">
    <property type="entry name" value="COesterase"/>
    <property type="match status" value="1"/>
</dbReference>
<evidence type="ECO:0000256" key="1">
    <source>
        <dbReference type="ARBA" id="ARBA00005964"/>
    </source>
</evidence>